<feature type="binding site" evidence="7">
    <location>
        <position position="296"/>
    </location>
    <ligand>
        <name>glyoxylate</name>
        <dbReference type="ChEBI" id="CHEBI:36655"/>
    </ligand>
</feature>
<feature type="binding site" evidence="7">
    <location>
        <begin position="347"/>
        <end position="348"/>
    </location>
    <ligand>
        <name>FMN</name>
        <dbReference type="ChEBI" id="CHEBI:58210"/>
    </ligand>
</feature>
<dbReference type="PROSITE" id="PS00557">
    <property type="entry name" value="FMN_HYDROXY_ACID_DH_1"/>
    <property type="match status" value="1"/>
</dbReference>
<dbReference type="InterPro" id="IPR008259">
    <property type="entry name" value="FMN_hydac_DH_AS"/>
</dbReference>
<feature type="active site" description="Proton acceptor" evidence="6">
    <location>
        <position position="293"/>
    </location>
</feature>
<dbReference type="PANTHER" id="PTHR10578">
    <property type="entry name" value="S -2-HYDROXY-ACID OXIDASE-RELATED"/>
    <property type="match status" value="1"/>
</dbReference>
<dbReference type="Proteomes" id="UP000023464">
    <property type="component" value="Unassembled WGS sequence"/>
</dbReference>
<dbReference type="InterPro" id="IPR037396">
    <property type="entry name" value="FMN_HAD"/>
</dbReference>
<feature type="binding site" evidence="7">
    <location>
        <position position="174"/>
    </location>
    <ligand>
        <name>FMN</name>
        <dbReference type="ChEBI" id="CHEBI:58210"/>
    </ligand>
</feature>
<dbReference type="Pfam" id="PF01070">
    <property type="entry name" value="FMN_dh"/>
    <property type="match status" value="1"/>
</dbReference>
<evidence type="ECO:0000256" key="2">
    <source>
        <dbReference type="ARBA" id="ARBA00022630"/>
    </source>
</evidence>
<dbReference type="PATRIC" id="fig|1393736.3.peg.1882"/>
<dbReference type="CDD" id="cd04737">
    <property type="entry name" value="LOX_like_FMN"/>
    <property type="match status" value="1"/>
</dbReference>
<dbReference type="GO" id="GO:0010181">
    <property type="term" value="F:FMN binding"/>
    <property type="evidence" value="ECO:0007669"/>
    <property type="project" value="InterPro"/>
</dbReference>
<gene>
    <name evidence="10" type="ORF">BA1DRAFT_01857</name>
</gene>
<dbReference type="InterPro" id="IPR006311">
    <property type="entry name" value="TAT_signal"/>
</dbReference>
<sequence length="396" mass="42187">MPSRRDVIVGGLSLAAAGTLSAVSSANAATANIKLTGAYKTNSAEKSLDIINLYDLEEEARKLIPAPQFGYISGGSGDEWTLRENTRAFDDFQIIPRYLAGIKEPDTTTELLGSKVDIPIFIPPMAAHGLSHTTAELGTARGAADAGTLFTAQTLANSPLEEIGKVSNGPKWFQIYFTKDMGINREMIRRAKAMGATAIVFTVDLEWSGNRETDKRNKFVFPHSLPFPNIPGVPAGASLSEITALFKRDLDFNDLEFLAKESGLPIIVKGIQSAENAKECVDHGAAAIQVSNHGGRQLDTVPAAIASLPHIIEAVGSKIPVYLDGGIRRGTHVFKALALGAKAVAIGRPILYALALGGAPGVTSVLNLLKDELKLCMKLAGCAAIKDIERKFINLI</sequence>
<feature type="binding site" evidence="7">
    <location>
        <position position="176"/>
    </location>
    <ligand>
        <name>glyoxylate</name>
        <dbReference type="ChEBI" id="CHEBI:36655"/>
    </ligand>
</feature>
<feature type="binding site" evidence="7">
    <location>
        <position position="291"/>
    </location>
    <ligand>
        <name>FMN</name>
        <dbReference type="ChEBI" id="CHEBI:58210"/>
    </ligand>
</feature>
<keyword evidence="2 7" id="KW-0285">Flavoprotein</keyword>
<dbReference type="PROSITE" id="PS51349">
    <property type="entry name" value="FMN_HYDROXY_ACID_DH_2"/>
    <property type="match status" value="1"/>
</dbReference>
<dbReference type="GO" id="GO:0016614">
    <property type="term" value="F:oxidoreductase activity, acting on CH-OH group of donors"/>
    <property type="evidence" value="ECO:0007669"/>
    <property type="project" value="UniProtKB-ARBA"/>
</dbReference>
<evidence type="ECO:0000256" key="3">
    <source>
        <dbReference type="ARBA" id="ARBA00022643"/>
    </source>
</evidence>
<dbReference type="FunFam" id="3.20.20.70:FF:000029">
    <property type="entry name" value="L-lactate dehydrogenase"/>
    <property type="match status" value="1"/>
</dbReference>
<name>A0A022PM46_9GAMM</name>
<dbReference type="Gene3D" id="3.20.20.70">
    <property type="entry name" value="Aldolase class I"/>
    <property type="match status" value="1"/>
</dbReference>
<feature type="binding site" evidence="7">
    <location>
        <position position="71"/>
    </location>
    <ligand>
        <name>glyoxylate</name>
        <dbReference type="ChEBI" id="CHEBI:36655"/>
    </ligand>
</feature>
<accession>A0A022PM46</accession>
<keyword evidence="4 10" id="KW-0560">Oxidoreductase</keyword>
<comment type="caution">
    <text evidence="10">The sequence shown here is derived from an EMBL/GenBank/DDBJ whole genome shotgun (WGS) entry which is preliminary data.</text>
</comment>
<evidence type="ECO:0000256" key="5">
    <source>
        <dbReference type="ARBA" id="ARBA00024042"/>
    </source>
</evidence>
<dbReference type="SUPFAM" id="SSF51395">
    <property type="entry name" value="FMN-linked oxidoreductases"/>
    <property type="match status" value="1"/>
</dbReference>
<feature type="chain" id="PRO_5001503304" evidence="8">
    <location>
        <begin position="29"/>
        <end position="396"/>
    </location>
</feature>
<evidence type="ECO:0000313" key="11">
    <source>
        <dbReference type="Proteomes" id="UP000023464"/>
    </source>
</evidence>
<keyword evidence="3 7" id="KW-0288">FMN</keyword>
<comment type="cofactor">
    <cofactor evidence="1">
        <name>FMN</name>
        <dbReference type="ChEBI" id="CHEBI:58210"/>
    </cofactor>
</comment>
<evidence type="ECO:0000256" key="6">
    <source>
        <dbReference type="PIRSR" id="PIRSR000138-1"/>
    </source>
</evidence>
<evidence type="ECO:0000256" key="8">
    <source>
        <dbReference type="SAM" id="SignalP"/>
    </source>
</evidence>
<feature type="binding site" evidence="7">
    <location>
        <position position="269"/>
    </location>
    <ligand>
        <name>FMN</name>
        <dbReference type="ChEBI" id="CHEBI:58210"/>
    </ligand>
</feature>
<evidence type="ECO:0000256" key="7">
    <source>
        <dbReference type="PIRSR" id="PIRSR000138-2"/>
    </source>
</evidence>
<evidence type="ECO:0000256" key="1">
    <source>
        <dbReference type="ARBA" id="ARBA00001917"/>
    </source>
</evidence>
<evidence type="ECO:0000259" key="9">
    <source>
        <dbReference type="PROSITE" id="PS51349"/>
    </source>
</evidence>
<dbReference type="InterPro" id="IPR000262">
    <property type="entry name" value="FMN-dep_DH"/>
</dbReference>
<dbReference type="PANTHER" id="PTHR10578:SF107">
    <property type="entry name" value="2-HYDROXYACID OXIDASE 1"/>
    <property type="match status" value="1"/>
</dbReference>
<feature type="binding site" evidence="7">
    <location>
        <begin position="124"/>
        <end position="126"/>
    </location>
    <ligand>
        <name>FMN</name>
        <dbReference type="ChEBI" id="CHEBI:58210"/>
    </ligand>
</feature>
<dbReference type="PIRSF" id="PIRSF000138">
    <property type="entry name" value="Al-hdrx_acd_dh"/>
    <property type="match status" value="1"/>
</dbReference>
<dbReference type="InterPro" id="IPR012133">
    <property type="entry name" value="Alpha-hydoxy_acid_DH_FMN"/>
</dbReference>
<dbReference type="EC" id="1.13.12.-" evidence="10"/>
<feature type="binding site" evidence="7">
    <location>
        <begin position="324"/>
        <end position="328"/>
    </location>
    <ligand>
        <name>FMN</name>
        <dbReference type="ChEBI" id="CHEBI:58210"/>
    </ligand>
</feature>
<keyword evidence="11" id="KW-1185">Reference proteome</keyword>
<organism evidence="10 11">
    <name type="scientific">Photorhabdus aegyptia</name>
    <dbReference type="NCBI Taxonomy" id="2805098"/>
    <lineage>
        <taxon>Bacteria</taxon>
        <taxon>Pseudomonadati</taxon>
        <taxon>Pseudomonadota</taxon>
        <taxon>Gammaproteobacteria</taxon>
        <taxon>Enterobacterales</taxon>
        <taxon>Morganellaceae</taxon>
        <taxon>Photorhabdus</taxon>
    </lineage>
</organism>
<reference evidence="10 11" key="1">
    <citation type="submission" date="2014-03" db="EMBL/GenBank/DDBJ databases">
        <title>Draft Genome of Photorhabdus luminescens BA1, an Egyptian Isolate.</title>
        <authorList>
            <person name="Ghazal S."/>
            <person name="Hurst S.G.IV."/>
            <person name="Morris K."/>
            <person name="Thomas K."/>
            <person name="Tisa L.S."/>
        </authorList>
    </citation>
    <scope>NUCLEOTIDE SEQUENCE [LARGE SCALE GENOMIC DNA]</scope>
    <source>
        <strain evidence="10 11">BA1</strain>
    </source>
</reference>
<keyword evidence="8" id="KW-0732">Signal</keyword>
<feature type="binding site" evidence="7">
    <location>
        <position position="202"/>
    </location>
    <ligand>
        <name>FMN</name>
        <dbReference type="ChEBI" id="CHEBI:58210"/>
    </ligand>
</feature>
<proteinExistence type="inferred from homology"/>
<protein>
    <submittedName>
        <fullName evidence="10">Alpha-hydroxyacid dehydrogenase, FMN-dependent L-lactate dehydrogenase</fullName>
        <ecNumber evidence="10">1.13.12.-</ecNumber>
    </submittedName>
</protein>
<evidence type="ECO:0000256" key="4">
    <source>
        <dbReference type="ARBA" id="ARBA00023002"/>
    </source>
</evidence>
<dbReference type="EMBL" id="JFGV01000022">
    <property type="protein sequence ID" value="EYU15600.1"/>
    <property type="molecule type" value="Genomic_DNA"/>
</dbReference>
<comment type="similarity">
    <text evidence="5">Belongs to the FMN-dependent alpha-hydroxy acid dehydrogenase family.</text>
</comment>
<dbReference type="AlphaFoldDB" id="A0A022PM46"/>
<dbReference type="PROSITE" id="PS51318">
    <property type="entry name" value="TAT"/>
    <property type="match status" value="1"/>
</dbReference>
<feature type="binding site" evidence="7">
    <location>
        <position position="211"/>
    </location>
    <ligand>
        <name>glyoxylate</name>
        <dbReference type="ChEBI" id="CHEBI:36655"/>
    </ligand>
</feature>
<feature type="domain" description="FMN hydroxy acid dehydrogenase" evidence="9">
    <location>
        <begin position="45"/>
        <end position="396"/>
    </location>
</feature>
<evidence type="ECO:0000313" key="10">
    <source>
        <dbReference type="EMBL" id="EYU15600.1"/>
    </source>
</evidence>
<feature type="binding site" evidence="7">
    <location>
        <position position="293"/>
    </location>
    <ligand>
        <name>glyoxylate</name>
        <dbReference type="ChEBI" id="CHEBI:36655"/>
    </ligand>
</feature>
<dbReference type="RefSeq" id="WP_235201001.1">
    <property type="nucleotide sequence ID" value="NZ_CAWLTM010000093.1"/>
</dbReference>
<feature type="signal peptide" evidence="8">
    <location>
        <begin position="1"/>
        <end position="28"/>
    </location>
</feature>
<dbReference type="InterPro" id="IPR013785">
    <property type="entry name" value="Aldolase_TIM"/>
</dbReference>